<dbReference type="OrthoDB" id="10422047at2759"/>
<dbReference type="HOGENOM" id="CLU_994100_0_0_1"/>
<proteinExistence type="predicted"/>
<evidence type="ECO:0000259" key="1">
    <source>
        <dbReference type="Pfam" id="PF24120"/>
    </source>
</evidence>
<dbReference type="AlphaFoldDB" id="A0A0D2CYJ4"/>
<keyword evidence="3" id="KW-1185">Reference proteome</keyword>
<evidence type="ECO:0000313" key="2">
    <source>
        <dbReference type="EMBL" id="KIW36118.1"/>
    </source>
</evidence>
<dbReference type="Pfam" id="PF24120">
    <property type="entry name" value="SsdA_C"/>
    <property type="match status" value="1"/>
</dbReference>
<dbReference type="EMBL" id="KN847374">
    <property type="protein sequence ID" value="KIW36118.1"/>
    <property type="molecule type" value="Genomic_DNA"/>
</dbReference>
<dbReference type="InterPro" id="IPR057517">
    <property type="entry name" value="SsdA-like_C"/>
</dbReference>
<organism evidence="2 3">
    <name type="scientific">Exophiala oligosperma</name>
    <dbReference type="NCBI Taxonomy" id="215243"/>
    <lineage>
        <taxon>Eukaryota</taxon>
        <taxon>Fungi</taxon>
        <taxon>Dikarya</taxon>
        <taxon>Ascomycota</taxon>
        <taxon>Pezizomycotina</taxon>
        <taxon>Eurotiomycetes</taxon>
        <taxon>Chaetothyriomycetidae</taxon>
        <taxon>Chaetothyriales</taxon>
        <taxon>Herpotrichiellaceae</taxon>
        <taxon>Exophiala</taxon>
    </lineage>
</organism>
<accession>A0A0D2CYJ4</accession>
<evidence type="ECO:0000313" key="3">
    <source>
        <dbReference type="Proteomes" id="UP000053342"/>
    </source>
</evidence>
<dbReference type="RefSeq" id="XP_016256334.1">
    <property type="nucleotide sequence ID" value="XM_016413299.1"/>
</dbReference>
<name>A0A0D2CYJ4_9EURO</name>
<dbReference type="VEuPathDB" id="FungiDB:PV06_11593"/>
<sequence>MENITRAISNLKLDTEVENYLHVQELEEKNLSKKDLKSVACTASKSPVRNKTCSGWTGSNTWYNYDILDRKGTTLLALQVAEETNYTFPAHWKDCRDLRDIAYRPGRSKACHAETQLMAYIYDKHYRGPTAVDKSIDIYIYPRPVCYYCHDFAKHLFQTTGLQFAFYLNGRREIPKCKHCMQPIRTGFSCPRLTCCKLELRISLKSYTRAAVNLAQSLEAFAKTLKIVEEDIISNVDDNHALRQLLPVFVALGPETSRYRQAVVESVNVMECATYAMLSI</sequence>
<reference evidence="2 3" key="1">
    <citation type="submission" date="2015-01" db="EMBL/GenBank/DDBJ databases">
        <title>The Genome Sequence of Exophiala oligosperma CBS72588.</title>
        <authorList>
            <consortium name="The Broad Institute Genomics Platform"/>
            <person name="Cuomo C."/>
            <person name="de Hoog S."/>
            <person name="Gorbushina A."/>
            <person name="Stielow B."/>
            <person name="Teixiera M."/>
            <person name="Abouelleil A."/>
            <person name="Chapman S.B."/>
            <person name="Priest M."/>
            <person name="Young S.K."/>
            <person name="Wortman J."/>
            <person name="Nusbaum C."/>
            <person name="Birren B."/>
        </authorList>
    </citation>
    <scope>NUCLEOTIDE SEQUENCE [LARGE SCALE GENOMIC DNA]</scope>
    <source>
        <strain evidence="2 3">CBS 72588</strain>
    </source>
</reference>
<dbReference type="GeneID" id="27363667"/>
<gene>
    <name evidence="2" type="ORF">PV06_11593</name>
</gene>
<dbReference type="Proteomes" id="UP000053342">
    <property type="component" value="Unassembled WGS sequence"/>
</dbReference>
<protein>
    <recommendedName>
        <fullName evidence="1">Single-strand DNA deaminase toxin A-like C-terminal domain-containing protein</fullName>
    </recommendedName>
</protein>
<feature type="domain" description="Single-strand DNA deaminase toxin A-like C-terminal" evidence="1">
    <location>
        <begin position="52"/>
        <end position="118"/>
    </location>
</feature>